<evidence type="ECO:0000313" key="2">
    <source>
        <dbReference type="Proteomes" id="UP001172457"/>
    </source>
</evidence>
<keyword evidence="2" id="KW-1185">Reference proteome</keyword>
<name>A0AA38SLF3_9ASTR</name>
<gene>
    <name evidence="1" type="ORF">OSB04_023706</name>
</gene>
<accession>A0AA38SLF3</accession>
<evidence type="ECO:0000313" key="1">
    <source>
        <dbReference type="EMBL" id="KAJ9543999.1"/>
    </source>
</evidence>
<dbReference type="AlphaFoldDB" id="A0AA38SLF3"/>
<dbReference type="EMBL" id="JARYMX010000006">
    <property type="protein sequence ID" value="KAJ9543999.1"/>
    <property type="molecule type" value="Genomic_DNA"/>
</dbReference>
<protein>
    <submittedName>
        <fullName evidence="1">Uncharacterized protein</fullName>
    </submittedName>
</protein>
<comment type="caution">
    <text evidence="1">The sequence shown here is derived from an EMBL/GenBank/DDBJ whole genome shotgun (WGS) entry which is preliminary data.</text>
</comment>
<dbReference type="Proteomes" id="UP001172457">
    <property type="component" value="Chromosome 6"/>
</dbReference>
<reference evidence="1" key="1">
    <citation type="submission" date="2023-03" db="EMBL/GenBank/DDBJ databases">
        <title>Chromosome-scale reference genome and RAD-based genetic map of yellow starthistle (Centaurea solstitialis) reveal putative structural variation and QTLs associated with invader traits.</title>
        <authorList>
            <person name="Reatini B."/>
            <person name="Cang F.A."/>
            <person name="Jiang Q."/>
            <person name="Mckibben M.T.W."/>
            <person name="Barker M.S."/>
            <person name="Rieseberg L.H."/>
            <person name="Dlugosch K.M."/>
        </authorList>
    </citation>
    <scope>NUCLEOTIDE SEQUENCE</scope>
    <source>
        <strain evidence="1">CAN-66</strain>
        <tissue evidence="1">Leaf</tissue>
    </source>
</reference>
<sequence>MFGRKKSQKADPIGLSSVHVKETKHGSNNGASSEFRSYADALKDFLRSLTQCFEEEGWGDLVVTPLGRLVVSIQFSSEEEASSFVENNRSVWSCWLNKLHVWDSTAMVDSRFAVVQICGLPFPDL</sequence>
<organism evidence="1 2">
    <name type="scientific">Centaurea solstitialis</name>
    <name type="common">yellow star-thistle</name>
    <dbReference type="NCBI Taxonomy" id="347529"/>
    <lineage>
        <taxon>Eukaryota</taxon>
        <taxon>Viridiplantae</taxon>
        <taxon>Streptophyta</taxon>
        <taxon>Embryophyta</taxon>
        <taxon>Tracheophyta</taxon>
        <taxon>Spermatophyta</taxon>
        <taxon>Magnoliopsida</taxon>
        <taxon>eudicotyledons</taxon>
        <taxon>Gunneridae</taxon>
        <taxon>Pentapetalae</taxon>
        <taxon>asterids</taxon>
        <taxon>campanulids</taxon>
        <taxon>Asterales</taxon>
        <taxon>Asteraceae</taxon>
        <taxon>Carduoideae</taxon>
        <taxon>Cardueae</taxon>
        <taxon>Centaureinae</taxon>
        <taxon>Centaurea</taxon>
    </lineage>
</organism>
<proteinExistence type="predicted"/>